<dbReference type="Gene3D" id="3.30.2070.10">
    <property type="entry name" value="Formate dehydrogenase/DMSO reductase"/>
    <property type="match status" value="1"/>
</dbReference>
<evidence type="ECO:0000256" key="1">
    <source>
        <dbReference type="ARBA" id="ARBA00010312"/>
    </source>
</evidence>
<dbReference type="GO" id="GO:0016491">
    <property type="term" value="F:oxidoreductase activity"/>
    <property type="evidence" value="ECO:0007669"/>
    <property type="project" value="UniProtKB-KW"/>
</dbReference>
<dbReference type="PROSITE" id="PS51318">
    <property type="entry name" value="TAT"/>
    <property type="match status" value="1"/>
</dbReference>
<dbReference type="PROSITE" id="PS51669">
    <property type="entry name" value="4FE4S_MOW_BIS_MGD"/>
    <property type="match status" value="1"/>
</dbReference>
<dbReference type="Gene3D" id="3.40.228.10">
    <property type="entry name" value="Dimethylsulfoxide Reductase, domain 2"/>
    <property type="match status" value="1"/>
</dbReference>
<dbReference type="InterPro" id="IPR019546">
    <property type="entry name" value="TAT_signal_bac_arc"/>
</dbReference>
<evidence type="ECO:0000256" key="8">
    <source>
        <dbReference type="ARBA" id="ARBA00023014"/>
    </source>
</evidence>
<dbReference type="AlphaFoldDB" id="A0A1J5DWS2"/>
<dbReference type="STRING" id="1817895.AUJ95_04435"/>
<protein>
    <recommendedName>
        <fullName evidence="9">4Fe-4S Mo/W bis-MGD-type domain-containing protein</fullName>
    </recommendedName>
</protein>
<reference evidence="10 11" key="1">
    <citation type="journal article" date="2016" name="Environ. Microbiol.">
        <title>Genomic resolution of a cold subsurface aquifer community provides metabolic insights for novel microbes adapted to high CO concentrations.</title>
        <authorList>
            <person name="Probst A.J."/>
            <person name="Castelle C.J."/>
            <person name="Singh A."/>
            <person name="Brown C.T."/>
            <person name="Anantharaman K."/>
            <person name="Sharon I."/>
            <person name="Hug L.A."/>
            <person name="Burstein D."/>
            <person name="Emerson J.B."/>
            <person name="Thomas B.C."/>
            <person name="Banfield J.F."/>
        </authorList>
    </citation>
    <scope>NUCLEOTIDE SEQUENCE [LARGE SCALE GENOMIC DNA]</scope>
    <source>
        <strain evidence="10">CG2_30_40_21</strain>
    </source>
</reference>
<dbReference type="GO" id="GO:0043546">
    <property type="term" value="F:molybdopterin cofactor binding"/>
    <property type="evidence" value="ECO:0007669"/>
    <property type="project" value="InterPro"/>
</dbReference>
<dbReference type="Gene3D" id="2.40.40.20">
    <property type="match status" value="1"/>
</dbReference>
<dbReference type="Pfam" id="PF04879">
    <property type="entry name" value="Molybdop_Fe4S4"/>
    <property type="match status" value="1"/>
</dbReference>
<dbReference type="InterPro" id="IPR006311">
    <property type="entry name" value="TAT_signal"/>
</dbReference>
<evidence type="ECO:0000313" key="10">
    <source>
        <dbReference type="EMBL" id="OIP40557.1"/>
    </source>
</evidence>
<evidence type="ECO:0000256" key="3">
    <source>
        <dbReference type="ARBA" id="ARBA00022505"/>
    </source>
</evidence>
<dbReference type="EMBL" id="MNYI01000116">
    <property type="protein sequence ID" value="OIP40557.1"/>
    <property type="molecule type" value="Genomic_DNA"/>
</dbReference>
<evidence type="ECO:0000259" key="9">
    <source>
        <dbReference type="PROSITE" id="PS51669"/>
    </source>
</evidence>
<dbReference type="InterPro" id="IPR006656">
    <property type="entry name" value="Mopterin_OxRdtase"/>
</dbReference>
<evidence type="ECO:0000313" key="11">
    <source>
        <dbReference type="Proteomes" id="UP000183085"/>
    </source>
</evidence>
<dbReference type="InterPro" id="IPR006657">
    <property type="entry name" value="MoPterin_dinucl-bd_dom"/>
</dbReference>
<dbReference type="GO" id="GO:0046872">
    <property type="term" value="F:metal ion binding"/>
    <property type="evidence" value="ECO:0007669"/>
    <property type="project" value="UniProtKB-KW"/>
</dbReference>
<evidence type="ECO:0000256" key="4">
    <source>
        <dbReference type="ARBA" id="ARBA00022723"/>
    </source>
</evidence>
<dbReference type="InterPro" id="IPR006963">
    <property type="entry name" value="Mopterin_OxRdtase_4Fe-4S_dom"/>
</dbReference>
<dbReference type="InterPro" id="IPR050612">
    <property type="entry name" value="Prok_Mopterin_Oxidored"/>
</dbReference>
<keyword evidence="6" id="KW-0560">Oxidoreductase</keyword>
<accession>A0A1J5DWS2</accession>
<dbReference type="PANTHER" id="PTHR43742:SF9">
    <property type="entry name" value="TETRATHIONATE REDUCTASE SUBUNIT A"/>
    <property type="match status" value="1"/>
</dbReference>
<evidence type="ECO:0000256" key="2">
    <source>
        <dbReference type="ARBA" id="ARBA00022485"/>
    </source>
</evidence>
<dbReference type="Pfam" id="PF00384">
    <property type="entry name" value="Molybdopterin"/>
    <property type="match status" value="1"/>
</dbReference>
<gene>
    <name evidence="10" type="ORF">AUJ95_04435</name>
</gene>
<keyword evidence="7" id="KW-0408">Iron</keyword>
<name>A0A1J5DWS2_9BACT</name>
<dbReference type="Pfam" id="PF01568">
    <property type="entry name" value="Molydop_binding"/>
    <property type="match status" value="1"/>
</dbReference>
<organism evidence="10 11">
    <name type="scientific">Candidatus Desantisbacteria bacterium CG2_30_40_21</name>
    <dbReference type="NCBI Taxonomy" id="1817895"/>
    <lineage>
        <taxon>Bacteria</taxon>
        <taxon>Candidatus Desantisiibacteriota</taxon>
    </lineage>
</organism>
<evidence type="ECO:0000256" key="6">
    <source>
        <dbReference type="ARBA" id="ARBA00023002"/>
    </source>
</evidence>
<dbReference type="SMART" id="SM00926">
    <property type="entry name" value="Molybdop_Fe4S4"/>
    <property type="match status" value="1"/>
</dbReference>
<keyword evidence="5" id="KW-0732">Signal</keyword>
<evidence type="ECO:0000256" key="5">
    <source>
        <dbReference type="ARBA" id="ARBA00022729"/>
    </source>
</evidence>
<comment type="caution">
    <text evidence="10">The sequence shown here is derived from an EMBL/GenBank/DDBJ whole genome shotgun (WGS) entry which is preliminary data.</text>
</comment>
<comment type="similarity">
    <text evidence="1">Belongs to the prokaryotic molybdopterin-containing oxidoreductase family.</text>
</comment>
<dbReference type="SUPFAM" id="SSF53706">
    <property type="entry name" value="Formate dehydrogenase/DMSO reductase, domains 1-3"/>
    <property type="match status" value="1"/>
</dbReference>
<keyword evidence="4" id="KW-0479">Metal-binding</keyword>
<dbReference type="Gene3D" id="2.20.25.90">
    <property type="entry name" value="ADC-like domains"/>
    <property type="match status" value="1"/>
</dbReference>
<dbReference type="GO" id="GO:0051539">
    <property type="term" value="F:4 iron, 4 sulfur cluster binding"/>
    <property type="evidence" value="ECO:0007669"/>
    <property type="project" value="UniProtKB-KW"/>
</dbReference>
<keyword evidence="2" id="KW-0004">4Fe-4S</keyword>
<dbReference type="PANTHER" id="PTHR43742">
    <property type="entry name" value="TRIMETHYLAMINE-N-OXIDE REDUCTASE"/>
    <property type="match status" value="1"/>
</dbReference>
<dbReference type="SUPFAM" id="SSF50692">
    <property type="entry name" value="ADC-like"/>
    <property type="match status" value="1"/>
</dbReference>
<keyword evidence="3" id="KW-0500">Molybdenum</keyword>
<dbReference type="Pfam" id="PF10518">
    <property type="entry name" value="TAT_signal"/>
    <property type="match status" value="1"/>
</dbReference>
<keyword evidence="8" id="KW-0411">Iron-sulfur</keyword>
<dbReference type="InterPro" id="IPR009010">
    <property type="entry name" value="Asp_de-COase-like_dom_sf"/>
</dbReference>
<feature type="domain" description="4Fe-4S Mo/W bis-MGD-type" evidence="9">
    <location>
        <begin position="50"/>
        <end position="106"/>
    </location>
</feature>
<proteinExistence type="inferred from homology"/>
<sequence length="866" mass="96236">MKLNRRDFLKIGAASGAALSMTPSLLCAMELEEGGKDVSVGTNWGKGKNRQAIPTTCLQCNIEDGLLAYVEDGRLVKIEGNPKHPGTRGKICAKGQAGINTVYSPDRILYPLKRVGARGEGKWKRITWDEALDEIAGKIKETIARDPNEVMFHYGRDRTSGYTKRFMQAIGSATMGSHTSICESSKKIGMEPTWGPDIETPDFENTKYILNFGSNIYEAAYFHNTYIQRLIDGRVKNGAKLVTFDVRLSNTAGKSDEWLPIFPGTDGVVALAMANIIMQKGLANTTFINKWTNVTADQLKEYLAKYTPEMAEKESGVPAKDIRRIAIEFAKATPMCTTYTYRGPAMHLNGSYNEKCTMLLNIIVGNIDKKGGYCLPRGMGWSNPAPKPPKPAKQSILSNPPEYPLAGHHVSHHIAHGILEGRQKLSVYIWYMHNPCYANPDAGTWDTLLKDTEKMPFTVAIDGFISESSDLADIILPDSSYMQRHDSESMPSALLPWVGARVPVVKNIGEQREVKDMLRDLAQRIGPEVGKYFELTPEQFLEHQMNSVPGLKEKGGLSFIREHGVFPVYGPEAKPEFETYKKELMKDSEGNFICPDTKCATSLTEHEEYNGISLNCPMHKKVVGTKIGDKAYTGFNTPSKRLHVHVEAWEEYGFKPMPYYFPIPEHEEIKAGKGNKLVMTTYKINTHVQSRTSACKWLSEIHHNNPMLINPRTAAERAIKEGDLVRVTSKIGYLVTKAHVTEGIHPKVVAISTHSGHWKYGPVSRAKKDMPTPYGQADADVSKNLWWDDIGVHPNRIIPISTDPIGGSQAWMDTVVSVEKAKATDKYGDIKVNLEAAKKAYHDTLGYATKKQGGSIAGDINQAIRL</sequence>
<dbReference type="Gene3D" id="3.40.50.740">
    <property type="match status" value="1"/>
</dbReference>
<dbReference type="Proteomes" id="UP000183085">
    <property type="component" value="Unassembled WGS sequence"/>
</dbReference>
<evidence type="ECO:0000256" key="7">
    <source>
        <dbReference type="ARBA" id="ARBA00023004"/>
    </source>
</evidence>